<keyword evidence="1" id="KW-0812">Transmembrane</keyword>
<dbReference type="AlphaFoldDB" id="A0A8X6VBX5"/>
<evidence type="ECO:0000313" key="2">
    <source>
        <dbReference type="EMBL" id="GFY12652.1"/>
    </source>
</evidence>
<organism evidence="2 3">
    <name type="scientific">Trichonephila clavipes</name>
    <name type="common">Golden silk orbweaver</name>
    <name type="synonym">Nephila clavipes</name>
    <dbReference type="NCBI Taxonomy" id="2585209"/>
    <lineage>
        <taxon>Eukaryota</taxon>
        <taxon>Metazoa</taxon>
        <taxon>Ecdysozoa</taxon>
        <taxon>Arthropoda</taxon>
        <taxon>Chelicerata</taxon>
        <taxon>Arachnida</taxon>
        <taxon>Araneae</taxon>
        <taxon>Araneomorphae</taxon>
        <taxon>Entelegynae</taxon>
        <taxon>Araneoidea</taxon>
        <taxon>Nephilidae</taxon>
        <taxon>Trichonephila</taxon>
    </lineage>
</organism>
<comment type="caution">
    <text evidence="2">The sequence shown here is derived from an EMBL/GenBank/DDBJ whole genome shotgun (WGS) entry which is preliminary data.</text>
</comment>
<accession>A0A8X6VBX5</accession>
<keyword evidence="3" id="KW-1185">Reference proteome</keyword>
<gene>
    <name evidence="2" type="ORF">TNCV_2448431</name>
</gene>
<feature type="transmembrane region" description="Helical" evidence="1">
    <location>
        <begin position="12"/>
        <end position="33"/>
    </location>
</feature>
<evidence type="ECO:0000313" key="3">
    <source>
        <dbReference type="Proteomes" id="UP000887159"/>
    </source>
</evidence>
<sequence>MGLPIVTSFHSALPWDWVLLLMLCLLIVVDSVANKSAETGTSKPANPPQIMDSRKKFPPWSLAVDGAEQKISRAPILQEIVIRDPLPEVVG</sequence>
<proteinExistence type="predicted"/>
<keyword evidence="1" id="KW-1133">Transmembrane helix</keyword>
<dbReference type="EMBL" id="BMAU01021315">
    <property type="protein sequence ID" value="GFY12652.1"/>
    <property type="molecule type" value="Genomic_DNA"/>
</dbReference>
<protein>
    <submittedName>
        <fullName evidence="2">Uncharacterized protein</fullName>
    </submittedName>
</protein>
<keyword evidence="1" id="KW-0472">Membrane</keyword>
<reference evidence="2" key="1">
    <citation type="submission" date="2020-08" db="EMBL/GenBank/DDBJ databases">
        <title>Multicomponent nature underlies the extraordinary mechanical properties of spider dragline silk.</title>
        <authorList>
            <person name="Kono N."/>
            <person name="Nakamura H."/>
            <person name="Mori M."/>
            <person name="Yoshida Y."/>
            <person name="Ohtoshi R."/>
            <person name="Malay A.D."/>
            <person name="Moran D.A.P."/>
            <person name="Tomita M."/>
            <person name="Numata K."/>
            <person name="Arakawa K."/>
        </authorList>
    </citation>
    <scope>NUCLEOTIDE SEQUENCE</scope>
</reference>
<name>A0A8X6VBX5_TRICX</name>
<dbReference type="Proteomes" id="UP000887159">
    <property type="component" value="Unassembled WGS sequence"/>
</dbReference>
<evidence type="ECO:0000256" key="1">
    <source>
        <dbReference type="SAM" id="Phobius"/>
    </source>
</evidence>